<sequence length="208" mass="23291">MVKPSRRALLGSLAAATAAPALAGQASDLDEMIADHRWAKEAAEVAVVAHWELEEKHRLPAPAIEYGRRRIEDPETGAVSYAPMEFRTREQIESHFGRMIAAWESDRLQRTRVGELRVTRDRLISEIGQIEAERCDAEQRLGITAAAEMAERACREAEALRKRVLCYRPTTMAEVAAKNSFLLALLKEGFDFDDELLGIFGSVDANRR</sequence>
<dbReference type="EMBL" id="LGSZ01000040">
    <property type="protein sequence ID" value="KPH80676.1"/>
    <property type="molecule type" value="Genomic_DNA"/>
</dbReference>
<name>A0A0N0MBA8_9HYPH</name>
<keyword evidence="1" id="KW-0732">Signal</keyword>
<dbReference type="AlphaFoldDB" id="A0A0N0MBA8"/>
<feature type="chain" id="PRO_5005855447" evidence="1">
    <location>
        <begin position="24"/>
        <end position="208"/>
    </location>
</feature>
<accession>A0A0N0MBA8</accession>
<organism evidence="2 3">
    <name type="scientific">Bosea vaviloviae</name>
    <dbReference type="NCBI Taxonomy" id="1526658"/>
    <lineage>
        <taxon>Bacteria</taxon>
        <taxon>Pseudomonadati</taxon>
        <taxon>Pseudomonadota</taxon>
        <taxon>Alphaproteobacteria</taxon>
        <taxon>Hyphomicrobiales</taxon>
        <taxon>Boseaceae</taxon>
        <taxon>Bosea</taxon>
    </lineage>
</organism>
<reference evidence="2 3" key="1">
    <citation type="submission" date="2015-07" db="EMBL/GenBank/DDBJ databases">
        <title>Whole genome sequencing of Bosea vaviloviae isolated from cave pool.</title>
        <authorList>
            <person name="Tan N.E.H."/>
            <person name="Lee Y.P."/>
            <person name="Gan H.M."/>
            <person name="Barton H."/>
            <person name="Savka M.A."/>
        </authorList>
    </citation>
    <scope>NUCLEOTIDE SEQUENCE [LARGE SCALE GENOMIC DNA]</scope>
    <source>
        <strain evidence="2 3">SD260</strain>
    </source>
</reference>
<evidence type="ECO:0000313" key="3">
    <source>
        <dbReference type="Proteomes" id="UP000037822"/>
    </source>
</evidence>
<protein>
    <submittedName>
        <fullName evidence="2">Uncharacterized protein</fullName>
    </submittedName>
</protein>
<proteinExistence type="predicted"/>
<dbReference type="Proteomes" id="UP000037822">
    <property type="component" value="Unassembled WGS sequence"/>
</dbReference>
<comment type="caution">
    <text evidence="2">The sequence shown here is derived from an EMBL/GenBank/DDBJ whole genome shotgun (WGS) entry which is preliminary data.</text>
</comment>
<evidence type="ECO:0000256" key="1">
    <source>
        <dbReference type="SAM" id="SignalP"/>
    </source>
</evidence>
<keyword evidence="3" id="KW-1185">Reference proteome</keyword>
<evidence type="ECO:0000313" key="2">
    <source>
        <dbReference type="EMBL" id="KPH80676.1"/>
    </source>
</evidence>
<dbReference type="PATRIC" id="fig|1526658.3.peg.4065"/>
<dbReference type="PROSITE" id="PS51318">
    <property type="entry name" value="TAT"/>
    <property type="match status" value="1"/>
</dbReference>
<dbReference type="InterPro" id="IPR006311">
    <property type="entry name" value="TAT_signal"/>
</dbReference>
<gene>
    <name evidence="2" type="ORF">AE618_13135</name>
</gene>
<feature type="signal peptide" evidence="1">
    <location>
        <begin position="1"/>
        <end position="23"/>
    </location>
</feature>